<dbReference type="RefSeq" id="WP_256533310.1">
    <property type="nucleotide sequence ID" value="NZ_CP101824.1"/>
</dbReference>
<dbReference type="Proteomes" id="UP001595846">
    <property type="component" value="Unassembled WGS sequence"/>
</dbReference>
<organism evidence="3 4">
    <name type="scientific">Halovivax cerinus</name>
    <dbReference type="NCBI Taxonomy" id="1487865"/>
    <lineage>
        <taxon>Archaea</taxon>
        <taxon>Methanobacteriati</taxon>
        <taxon>Methanobacteriota</taxon>
        <taxon>Stenosarchaea group</taxon>
        <taxon>Halobacteria</taxon>
        <taxon>Halobacteriales</taxon>
        <taxon>Natrialbaceae</taxon>
        <taxon>Halovivax</taxon>
    </lineage>
</organism>
<reference evidence="3 4" key="1">
    <citation type="journal article" date="2019" name="Int. J. Syst. Evol. Microbiol.">
        <title>The Global Catalogue of Microorganisms (GCM) 10K type strain sequencing project: providing services to taxonomists for standard genome sequencing and annotation.</title>
        <authorList>
            <consortium name="The Broad Institute Genomics Platform"/>
            <consortium name="The Broad Institute Genome Sequencing Center for Infectious Disease"/>
            <person name="Wu L."/>
            <person name="Ma J."/>
        </authorList>
    </citation>
    <scope>NUCLEOTIDE SEQUENCE [LARGE SCALE GENOMIC DNA]</scope>
    <source>
        <strain evidence="3 4">IBRC-M 10256</strain>
    </source>
</reference>
<evidence type="ECO:0000313" key="4">
    <source>
        <dbReference type="Proteomes" id="UP001595846"/>
    </source>
</evidence>
<dbReference type="Gene3D" id="3.40.720.10">
    <property type="entry name" value="Alkaline Phosphatase, subunit A"/>
    <property type="match status" value="1"/>
</dbReference>
<comment type="caution">
    <text evidence="3">The sequence shown here is derived from an EMBL/GenBank/DDBJ whole genome shotgun (WGS) entry which is preliminary data.</text>
</comment>
<accession>A0ABD5NRX2</accession>
<dbReference type="PANTHER" id="PTHR43751">
    <property type="entry name" value="SULFATASE"/>
    <property type="match status" value="1"/>
</dbReference>
<dbReference type="CDD" id="cd16148">
    <property type="entry name" value="sulfatase_like"/>
    <property type="match status" value="1"/>
</dbReference>
<evidence type="ECO:0000259" key="2">
    <source>
        <dbReference type="Pfam" id="PF00884"/>
    </source>
</evidence>
<feature type="region of interest" description="Disordered" evidence="1">
    <location>
        <begin position="1"/>
        <end position="24"/>
    </location>
</feature>
<sequence>MTTHGDSADDGKRHGDQRSGLRETERPNVCLVVLDTARAVDVDAETMPTLSDIGGEGTRFERAYSTAPWTVPSHASLFTGTYTSEHGTHGGHQVLDDGLRTLPEAFADAGYETVGVSNNTWITEEFGFDRGFDELRRGWQFHQSDTDMGAVVRGECLSEKVTAARERLFSGNPLVNLANVVYSEFVQPAGDDGAARSIDWIDSWLRRRSTDDPFFCFCNIIEPHVVYDPPRSNAEAFLPPDVSHEAARDIRQDPRAFDCEDYRLDDGDFAALRGLYRGSLAYADAQLSRLRASLEAAGEWENTILVICGDHGEHVGEHDFFGHQYNLYDTLLHVPLVINGGPFANGETRTDFVQLLDLPETLLDATGVSDSRLRAQGAGRSLHPGADEPQREAVFAEYVAPQPSIERLEARFGAVPDRVRAFDRRLRAIRTAEYKYVEGSDGFRRLHHLPTDPGERVDVADRRPSVVADLSGRLDERLPGFDRPVRTDAVEMSDGTKRRLADLGYR</sequence>
<feature type="domain" description="Sulfatase N-terminal" evidence="2">
    <location>
        <begin position="27"/>
        <end position="368"/>
    </location>
</feature>
<evidence type="ECO:0000313" key="3">
    <source>
        <dbReference type="EMBL" id="MFC3959797.1"/>
    </source>
</evidence>
<proteinExistence type="predicted"/>
<gene>
    <name evidence="3" type="ORF">ACFOUR_15650</name>
</gene>
<dbReference type="InterPro" id="IPR052701">
    <property type="entry name" value="GAG_Ulvan_Degrading_Sulfatases"/>
</dbReference>
<dbReference type="Pfam" id="PF00884">
    <property type="entry name" value="Sulfatase"/>
    <property type="match status" value="1"/>
</dbReference>
<dbReference type="PANTHER" id="PTHR43751:SF3">
    <property type="entry name" value="SULFATASE N-TERMINAL DOMAIN-CONTAINING PROTEIN"/>
    <property type="match status" value="1"/>
</dbReference>
<evidence type="ECO:0000256" key="1">
    <source>
        <dbReference type="SAM" id="MobiDB-lite"/>
    </source>
</evidence>
<dbReference type="InterPro" id="IPR000917">
    <property type="entry name" value="Sulfatase_N"/>
</dbReference>
<dbReference type="EMBL" id="JBHSAQ010000013">
    <property type="protein sequence ID" value="MFC3959797.1"/>
    <property type="molecule type" value="Genomic_DNA"/>
</dbReference>
<dbReference type="GeneID" id="73902423"/>
<keyword evidence="4" id="KW-1185">Reference proteome</keyword>
<dbReference type="InterPro" id="IPR017850">
    <property type="entry name" value="Alkaline_phosphatase_core_sf"/>
</dbReference>
<dbReference type="AlphaFoldDB" id="A0ABD5NRX2"/>
<name>A0ABD5NRX2_9EURY</name>
<protein>
    <submittedName>
        <fullName evidence="3">Sulfatase</fullName>
    </submittedName>
</protein>
<dbReference type="SUPFAM" id="SSF53649">
    <property type="entry name" value="Alkaline phosphatase-like"/>
    <property type="match status" value="1"/>
</dbReference>